<sequence length="48" mass="5328">MRIVLARFALQQPETGLKSMISRDITNLLSKLTKSNGTGLEAEILQKI</sequence>
<protein>
    <submittedName>
        <fullName evidence="1">Uncharacterized protein</fullName>
    </submittedName>
</protein>
<name>A0A256GRT8_9HYPH</name>
<comment type="caution">
    <text evidence="1">The sequence shown here is derived from an EMBL/GenBank/DDBJ whole genome shotgun (WGS) entry which is preliminary data.</text>
</comment>
<gene>
    <name evidence="1" type="ORF">CES86_2262</name>
</gene>
<organism evidence="1 2">
    <name type="scientific">Brucella lupini</name>
    <dbReference type="NCBI Taxonomy" id="255457"/>
    <lineage>
        <taxon>Bacteria</taxon>
        <taxon>Pseudomonadati</taxon>
        <taxon>Pseudomonadota</taxon>
        <taxon>Alphaproteobacteria</taxon>
        <taxon>Hyphomicrobiales</taxon>
        <taxon>Brucellaceae</taxon>
        <taxon>Brucella/Ochrobactrum group</taxon>
        <taxon>Brucella</taxon>
    </lineage>
</organism>
<dbReference type="Proteomes" id="UP000216363">
    <property type="component" value="Unassembled WGS sequence"/>
</dbReference>
<evidence type="ECO:0000313" key="1">
    <source>
        <dbReference type="EMBL" id="OYR29698.1"/>
    </source>
</evidence>
<evidence type="ECO:0000313" key="2">
    <source>
        <dbReference type="Proteomes" id="UP000216363"/>
    </source>
</evidence>
<proteinExistence type="predicted"/>
<dbReference type="AlphaFoldDB" id="A0A256GRT8"/>
<dbReference type="EMBL" id="NNRN01000046">
    <property type="protein sequence ID" value="OYR29698.1"/>
    <property type="molecule type" value="Genomic_DNA"/>
</dbReference>
<accession>A0A256GRT8</accession>
<reference evidence="1 2" key="1">
    <citation type="submission" date="2017-07" db="EMBL/GenBank/DDBJ databases">
        <title>Draft genome of Ochrobactrum lupini type strain LUP21.</title>
        <authorList>
            <person name="Krzyzanowska D.M."/>
            <person name="Jafra S."/>
        </authorList>
    </citation>
    <scope>NUCLEOTIDE SEQUENCE [LARGE SCALE GENOMIC DNA]</scope>
    <source>
        <strain evidence="1 2">LUP21</strain>
    </source>
</reference>